<dbReference type="EMBL" id="JAUGZK010000002">
    <property type="protein sequence ID" value="MEE2023262.1"/>
    <property type="molecule type" value="Genomic_DNA"/>
</dbReference>
<feature type="signal peptide" evidence="1">
    <location>
        <begin position="1"/>
        <end position="22"/>
    </location>
</feature>
<keyword evidence="1" id="KW-0732">Signal</keyword>
<dbReference type="SUPFAM" id="SSF63825">
    <property type="entry name" value="YWTD domain"/>
    <property type="match status" value="1"/>
</dbReference>
<dbReference type="RefSeq" id="WP_330086616.1">
    <property type="nucleotide sequence ID" value="NZ_JAUGZK010000002.1"/>
</dbReference>
<keyword evidence="3" id="KW-1185">Reference proteome</keyword>
<reference evidence="2 3" key="1">
    <citation type="submission" date="2023-06" db="EMBL/GenBank/DDBJ databases">
        <title>Alkalimonas sp., MEB004 an alkaliphilic bacterium isolated from Lonar Lake, India.</title>
        <authorList>
            <person name="Joshi A."/>
            <person name="Thite S."/>
        </authorList>
    </citation>
    <scope>NUCLEOTIDE SEQUENCE [LARGE SCALE GENOMIC DNA]</scope>
    <source>
        <strain evidence="2 3">MEB004</strain>
    </source>
</reference>
<dbReference type="PROSITE" id="PS51257">
    <property type="entry name" value="PROKAR_LIPOPROTEIN"/>
    <property type="match status" value="1"/>
</dbReference>
<dbReference type="SUPFAM" id="SSF50969">
    <property type="entry name" value="YVTN repeat-like/Quinoprotein amine dehydrogenase"/>
    <property type="match status" value="1"/>
</dbReference>
<gene>
    <name evidence="2" type="ORF">QWF21_03315</name>
</gene>
<accession>A0ABU7JC41</accession>
<organism evidence="2 3">
    <name type="scientific">Alkalimonas mucilaginosa</name>
    <dbReference type="NCBI Taxonomy" id="3057676"/>
    <lineage>
        <taxon>Bacteria</taxon>
        <taxon>Pseudomonadati</taxon>
        <taxon>Pseudomonadota</taxon>
        <taxon>Gammaproteobacteria</taxon>
        <taxon>Alkalimonas</taxon>
    </lineage>
</organism>
<evidence type="ECO:0000313" key="2">
    <source>
        <dbReference type="EMBL" id="MEE2023262.1"/>
    </source>
</evidence>
<name>A0ABU7JC41_9GAMM</name>
<evidence type="ECO:0000313" key="3">
    <source>
        <dbReference type="Proteomes" id="UP001339167"/>
    </source>
</evidence>
<dbReference type="Proteomes" id="UP001339167">
    <property type="component" value="Unassembled WGS sequence"/>
</dbReference>
<feature type="chain" id="PRO_5046591296" evidence="1">
    <location>
        <begin position="23"/>
        <end position="812"/>
    </location>
</feature>
<dbReference type="InterPro" id="IPR011044">
    <property type="entry name" value="Quino_amine_DH_bsu"/>
</dbReference>
<sequence length="812" mass="86886">MGSFLRIGRACLLMLSTVILVACGGSDSGSTSPPQVKTQPDPFSFTAQSDVEPGTMITSNSITVSGINTATTISIQNGEYSINNADFTSNSATVNNAAQIRVRHQASGQFATSQSTTLVIGGVSANFVTTTRSQSPPVGNDTPPEATVIFPWSQSKTSAGVITVRGTATSRNGISQLNVNGIPASIQNPAVLAQRVSSKSVSTQSDDVDGAETYDWTAEIQIEAYTDVELVVSVSDLSGNQDDEAAKVRTNTQQAPRYIAYDAVNQRYIGMMDNRDVVAIDAADLSVEVIRTVGEVSQFVLAPDGSRLFYSRFMNDTLFLIELDLNNGEIGPIVSYQPQLTEGTMITHVRTQINFNNQIAYISLGLSEPNTDFFTDKLYRVDMQAETMYLLSRSQVDDLLFLPLSEIIWHNNSLMGLSINGLLIEVEPVTGDRNQIFSLSNSPFKLAAGATDNELFIAGFTNISKLTLLEREVTIISEESPSSQFPTSQISDVVLQDSATLLVADSSFEVVLKVDTSSGERSSLLSSGIGSGRGLLSPQFMTLANTADTLYVLDDGQNAAESLFAIDLSTGNRTQLIEIDREFNTYPSGLFYNATNDTLLVGLSDAIWSVSLSDNSKTVISDAETGAGSPIAPLNGGDFDTVTQTLYMAQAPLENAILQIDAISGDRSLLQFDGSAGPAGIITGLNAIALDAGANQLYLASQSQSSIYRLDLETLETVLLLDSCENSIGQNVLDIDTSGISKINFDATANRLLILASQIASYDFVTGQCQIIGHSSEYFNALPLDNGTFLTLGQAALKQLDPVTQKQVILSK</sequence>
<proteinExistence type="predicted"/>
<protein>
    <submittedName>
        <fullName evidence="2">Uncharacterized protein</fullName>
    </submittedName>
</protein>
<evidence type="ECO:0000256" key="1">
    <source>
        <dbReference type="SAM" id="SignalP"/>
    </source>
</evidence>
<comment type="caution">
    <text evidence="2">The sequence shown here is derived from an EMBL/GenBank/DDBJ whole genome shotgun (WGS) entry which is preliminary data.</text>
</comment>